<evidence type="ECO:0000256" key="9">
    <source>
        <dbReference type="ARBA" id="ARBA00022840"/>
    </source>
</evidence>
<keyword evidence="10" id="KW-0902">Two-component regulatory system</keyword>
<gene>
    <name evidence="15" type="ORF">HWQ67_07995</name>
</gene>
<evidence type="ECO:0000256" key="1">
    <source>
        <dbReference type="ARBA" id="ARBA00000085"/>
    </source>
</evidence>
<feature type="domain" description="Histidine kinase" evidence="13">
    <location>
        <begin position="239"/>
        <end position="446"/>
    </location>
</feature>
<evidence type="ECO:0000256" key="2">
    <source>
        <dbReference type="ARBA" id="ARBA00004651"/>
    </source>
</evidence>
<evidence type="ECO:0000256" key="10">
    <source>
        <dbReference type="ARBA" id="ARBA00023012"/>
    </source>
</evidence>
<dbReference type="PROSITE" id="PS50885">
    <property type="entry name" value="HAMP"/>
    <property type="match status" value="1"/>
</dbReference>
<dbReference type="InterPro" id="IPR050398">
    <property type="entry name" value="HssS/ArlS-like"/>
</dbReference>
<sequence>MKTKIFLSFLTVIVVAGISNAVFRYSTVRDFDNYRTGIEEANVYWLIASIESSYEGGAFNYASLMEAVHWGMMLGLDVVVLDAAGRDIMDYTQVLQHMSQPMRQKMAGIVGRHGATQSSREHDILAEGKRVGRVRFTPLVRADIRAREEFFRRRAMRFMLVSFVIAGVGSLLLALLFSTLLSLPLKRLREAAARIAGGDFGVRISHGGRDELGSLTESFNHMAEQLKRDAELRKRLMADITHQLRTPLTIIKANAEAVLDGVVEHSGATQNIMAEAERLMRLIKGIEDLTNAEATFFKPRNYSEINLTYFLSETLERYRQVALNKSLALSLHGADMVVSVDGEILQSILDNLLSNAIRYTTEGRIAIEYGGDAAAVWIKVSDTGIGIPAEELPLVFERFYKGRHSSGMGIGLAIVHELVGIIGAQVTIRSIPGQGTEVMLTIPSKKYSKFQLD</sequence>
<protein>
    <recommendedName>
        <fullName evidence="3">histidine kinase</fullName>
        <ecNumber evidence="3">2.7.13.3</ecNumber>
    </recommendedName>
</protein>
<dbReference type="Proteomes" id="UP001196980">
    <property type="component" value="Unassembled WGS sequence"/>
</dbReference>
<dbReference type="RefSeq" id="WP_218252159.1">
    <property type="nucleotide sequence ID" value="NZ_JABXWD010000117.1"/>
</dbReference>
<keyword evidence="4" id="KW-1003">Cell membrane</keyword>
<evidence type="ECO:0000256" key="8">
    <source>
        <dbReference type="ARBA" id="ARBA00022777"/>
    </source>
</evidence>
<dbReference type="Pfam" id="PF02518">
    <property type="entry name" value="HATPase_c"/>
    <property type="match status" value="1"/>
</dbReference>
<dbReference type="SMART" id="SM00388">
    <property type="entry name" value="HisKA"/>
    <property type="match status" value="1"/>
</dbReference>
<comment type="caution">
    <text evidence="15">The sequence shown here is derived from an EMBL/GenBank/DDBJ whole genome shotgun (WGS) entry which is preliminary data.</text>
</comment>
<dbReference type="CDD" id="cd06225">
    <property type="entry name" value="HAMP"/>
    <property type="match status" value="1"/>
</dbReference>
<proteinExistence type="predicted"/>
<evidence type="ECO:0000259" key="14">
    <source>
        <dbReference type="PROSITE" id="PS50885"/>
    </source>
</evidence>
<dbReference type="PROSITE" id="PS50109">
    <property type="entry name" value="HIS_KIN"/>
    <property type="match status" value="1"/>
</dbReference>
<dbReference type="InterPro" id="IPR005467">
    <property type="entry name" value="His_kinase_dom"/>
</dbReference>
<dbReference type="EC" id="2.7.13.3" evidence="3"/>
<dbReference type="PANTHER" id="PTHR45528">
    <property type="entry name" value="SENSOR HISTIDINE KINASE CPXA"/>
    <property type="match status" value="1"/>
</dbReference>
<accession>A0ABS6RY09</accession>
<keyword evidence="12" id="KW-1133">Transmembrane helix</keyword>
<keyword evidence="9" id="KW-0067">ATP-binding</keyword>
<reference evidence="15 16" key="1">
    <citation type="journal article" date="2020" name="J Geophys Res Biogeosci">
        <title>Magnetotaxis as an Adaptation to Enable Bacterial Shuttling of Microbial Sulfur and Sulfur Cycling Across Aquatic Oxic#Anoxic Interfaces.</title>
        <authorList>
            <person name="Li J."/>
            <person name="Liu P."/>
            <person name="Wang J."/>
            <person name="Roberts A.P."/>
            <person name="Pan Y."/>
        </authorList>
    </citation>
    <scope>NUCLEOTIDE SEQUENCE [LARGE SCALE GENOMIC DNA]</scope>
    <source>
        <strain evidence="15 16">MYR-1_YQ</strain>
    </source>
</reference>
<name>A0ABS6RY09_9BACT</name>
<evidence type="ECO:0000256" key="5">
    <source>
        <dbReference type="ARBA" id="ARBA00022553"/>
    </source>
</evidence>
<keyword evidence="6" id="KW-0808">Transferase</keyword>
<keyword evidence="5" id="KW-0597">Phosphoprotein</keyword>
<dbReference type="Pfam" id="PF00672">
    <property type="entry name" value="HAMP"/>
    <property type="match status" value="1"/>
</dbReference>
<evidence type="ECO:0000256" key="6">
    <source>
        <dbReference type="ARBA" id="ARBA00022679"/>
    </source>
</evidence>
<feature type="domain" description="HAMP" evidence="14">
    <location>
        <begin position="179"/>
        <end position="231"/>
    </location>
</feature>
<keyword evidence="12" id="KW-0812">Transmembrane</keyword>
<evidence type="ECO:0000256" key="7">
    <source>
        <dbReference type="ARBA" id="ARBA00022741"/>
    </source>
</evidence>
<dbReference type="InterPro" id="IPR003594">
    <property type="entry name" value="HATPase_dom"/>
</dbReference>
<comment type="subcellular location">
    <subcellularLocation>
        <location evidence="2">Cell membrane</location>
        <topology evidence="2">Multi-pass membrane protein</topology>
    </subcellularLocation>
</comment>
<comment type="catalytic activity">
    <reaction evidence="1">
        <text>ATP + protein L-histidine = ADP + protein N-phospho-L-histidine.</text>
        <dbReference type="EC" id="2.7.13.3"/>
    </reaction>
</comment>
<dbReference type="CDD" id="cd00075">
    <property type="entry name" value="HATPase"/>
    <property type="match status" value="1"/>
</dbReference>
<dbReference type="SMART" id="SM00387">
    <property type="entry name" value="HATPase_c"/>
    <property type="match status" value="1"/>
</dbReference>
<dbReference type="PANTHER" id="PTHR45528:SF1">
    <property type="entry name" value="SENSOR HISTIDINE KINASE CPXA"/>
    <property type="match status" value="1"/>
</dbReference>
<keyword evidence="8 15" id="KW-0418">Kinase</keyword>
<keyword evidence="16" id="KW-1185">Reference proteome</keyword>
<dbReference type="InterPro" id="IPR003661">
    <property type="entry name" value="HisK_dim/P_dom"/>
</dbReference>
<evidence type="ECO:0000313" key="15">
    <source>
        <dbReference type="EMBL" id="MBV6341524.1"/>
    </source>
</evidence>
<evidence type="ECO:0000256" key="3">
    <source>
        <dbReference type="ARBA" id="ARBA00012438"/>
    </source>
</evidence>
<dbReference type="SMART" id="SM00304">
    <property type="entry name" value="HAMP"/>
    <property type="match status" value="1"/>
</dbReference>
<organism evidence="15 16">
    <name type="scientific">Candidatus Magnetobacterium casense</name>
    <dbReference type="NCBI Taxonomy" id="1455061"/>
    <lineage>
        <taxon>Bacteria</taxon>
        <taxon>Pseudomonadati</taxon>
        <taxon>Nitrospirota</taxon>
        <taxon>Thermodesulfovibrionia</taxon>
        <taxon>Thermodesulfovibrionales</taxon>
        <taxon>Candidatus Magnetobacteriaceae</taxon>
        <taxon>Candidatus Magnetobacterium</taxon>
    </lineage>
</organism>
<feature type="transmembrane region" description="Helical" evidence="12">
    <location>
        <begin position="158"/>
        <end position="181"/>
    </location>
</feature>
<evidence type="ECO:0000313" key="16">
    <source>
        <dbReference type="Proteomes" id="UP001196980"/>
    </source>
</evidence>
<dbReference type="GO" id="GO:0016301">
    <property type="term" value="F:kinase activity"/>
    <property type="evidence" value="ECO:0007669"/>
    <property type="project" value="UniProtKB-KW"/>
</dbReference>
<evidence type="ECO:0000256" key="11">
    <source>
        <dbReference type="ARBA" id="ARBA00023136"/>
    </source>
</evidence>
<evidence type="ECO:0000256" key="4">
    <source>
        <dbReference type="ARBA" id="ARBA00022475"/>
    </source>
</evidence>
<dbReference type="CDD" id="cd00082">
    <property type="entry name" value="HisKA"/>
    <property type="match status" value="1"/>
</dbReference>
<evidence type="ECO:0000256" key="12">
    <source>
        <dbReference type="SAM" id="Phobius"/>
    </source>
</evidence>
<dbReference type="InterPro" id="IPR003660">
    <property type="entry name" value="HAMP_dom"/>
</dbReference>
<evidence type="ECO:0000259" key="13">
    <source>
        <dbReference type="PROSITE" id="PS50109"/>
    </source>
</evidence>
<keyword evidence="11 12" id="KW-0472">Membrane</keyword>
<dbReference type="Pfam" id="PF00512">
    <property type="entry name" value="HisKA"/>
    <property type="match status" value="1"/>
</dbReference>
<keyword evidence="7" id="KW-0547">Nucleotide-binding</keyword>
<dbReference type="EMBL" id="JABXWD010000117">
    <property type="protein sequence ID" value="MBV6341524.1"/>
    <property type="molecule type" value="Genomic_DNA"/>
</dbReference>